<keyword evidence="2" id="KW-1133">Transmembrane helix</keyword>
<feature type="compositionally biased region" description="Basic residues" evidence="1">
    <location>
        <begin position="160"/>
        <end position="172"/>
    </location>
</feature>
<accession>A0A5B7JE03</accession>
<evidence type="ECO:0000256" key="2">
    <source>
        <dbReference type="SAM" id="Phobius"/>
    </source>
</evidence>
<feature type="compositionally biased region" description="Basic and acidic residues" evidence="1">
    <location>
        <begin position="1"/>
        <end position="20"/>
    </location>
</feature>
<evidence type="ECO:0000313" key="4">
    <source>
        <dbReference type="Proteomes" id="UP000324222"/>
    </source>
</evidence>
<dbReference type="AlphaFoldDB" id="A0A5B7JE03"/>
<protein>
    <submittedName>
        <fullName evidence="3">Uncharacterized protein</fullName>
    </submittedName>
</protein>
<dbReference type="EMBL" id="VSRR010088268">
    <property type="protein sequence ID" value="MPC91587.1"/>
    <property type="molecule type" value="Genomic_DNA"/>
</dbReference>
<gene>
    <name evidence="3" type="ORF">E2C01_086633</name>
</gene>
<evidence type="ECO:0000256" key="1">
    <source>
        <dbReference type="SAM" id="MobiDB-lite"/>
    </source>
</evidence>
<feature type="region of interest" description="Disordered" evidence="1">
    <location>
        <begin position="1"/>
        <end position="21"/>
    </location>
</feature>
<keyword evidence="4" id="KW-1185">Reference proteome</keyword>
<organism evidence="3 4">
    <name type="scientific">Portunus trituberculatus</name>
    <name type="common">Swimming crab</name>
    <name type="synonym">Neptunus trituberculatus</name>
    <dbReference type="NCBI Taxonomy" id="210409"/>
    <lineage>
        <taxon>Eukaryota</taxon>
        <taxon>Metazoa</taxon>
        <taxon>Ecdysozoa</taxon>
        <taxon>Arthropoda</taxon>
        <taxon>Crustacea</taxon>
        <taxon>Multicrustacea</taxon>
        <taxon>Malacostraca</taxon>
        <taxon>Eumalacostraca</taxon>
        <taxon>Eucarida</taxon>
        <taxon>Decapoda</taxon>
        <taxon>Pleocyemata</taxon>
        <taxon>Brachyura</taxon>
        <taxon>Eubrachyura</taxon>
        <taxon>Portunoidea</taxon>
        <taxon>Portunidae</taxon>
        <taxon>Portuninae</taxon>
        <taxon>Portunus</taxon>
    </lineage>
</organism>
<feature type="transmembrane region" description="Helical" evidence="2">
    <location>
        <begin position="206"/>
        <end position="231"/>
    </location>
</feature>
<feature type="region of interest" description="Disordered" evidence="1">
    <location>
        <begin position="160"/>
        <end position="188"/>
    </location>
</feature>
<sequence length="233" mass="26626">MSESKAEAEGEQPGEGKSECEVPCIGLFFGDQLEHPEADRWRWWWCPIDESSGEKENESEKVTRTAKTLNLKELKRIGRKQKREEKMQKKVIKMTEVTDKVNTKPVKKQVNIEQCKKENDKAPTKMNMGRIELRNIKTGLEKVTTNTKHAARVPVTKAARRLSNAKRPRRLKKEMGSSTPQTQGSGQDSLLLVPLSTQKTRLRGVFTLRVAVAVLLLFHMILVQVFGYLMFYA</sequence>
<dbReference type="Proteomes" id="UP000324222">
    <property type="component" value="Unassembled WGS sequence"/>
</dbReference>
<evidence type="ECO:0000313" key="3">
    <source>
        <dbReference type="EMBL" id="MPC91587.1"/>
    </source>
</evidence>
<keyword evidence="2" id="KW-0472">Membrane</keyword>
<feature type="compositionally biased region" description="Polar residues" evidence="1">
    <location>
        <begin position="176"/>
        <end position="188"/>
    </location>
</feature>
<comment type="caution">
    <text evidence="3">The sequence shown here is derived from an EMBL/GenBank/DDBJ whole genome shotgun (WGS) entry which is preliminary data.</text>
</comment>
<proteinExistence type="predicted"/>
<keyword evidence="2" id="KW-0812">Transmembrane</keyword>
<reference evidence="3 4" key="1">
    <citation type="submission" date="2019-05" db="EMBL/GenBank/DDBJ databases">
        <title>Another draft genome of Portunus trituberculatus and its Hox gene families provides insights of decapod evolution.</title>
        <authorList>
            <person name="Jeong J.-H."/>
            <person name="Song I."/>
            <person name="Kim S."/>
            <person name="Choi T."/>
            <person name="Kim D."/>
            <person name="Ryu S."/>
            <person name="Kim W."/>
        </authorList>
    </citation>
    <scope>NUCLEOTIDE SEQUENCE [LARGE SCALE GENOMIC DNA]</scope>
    <source>
        <tissue evidence="3">Muscle</tissue>
    </source>
</reference>
<name>A0A5B7JE03_PORTR</name>